<feature type="domain" description="Polyphosphate kinase C-terminal" evidence="13">
    <location>
        <begin position="555"/>
        <end position="717"/>
    </location>
</feature>
<evidence type="ECO:0000256" key="10">
    <source>
        <dbReference type="SAM" id="MobiDB-lite"/>
    </source>
</evidence>
<evidence type="ECO:0000313" key="15">
    <source>
        <dbReference type="EMBL" id="RZS39264.1"/>
    </source>
</evidence>
<evidence type="ECO:0000256" key="6">
    <source>
        <dbReference type="ARBA" id="ARBA00022840"/>
    </source>
</evidence>
<proteinExistence type="inferred from homology"/>
<dbReference type="CDD" id="cd09168">
    <property type="entry name" value="PLDc_PaPPK1_C2_like"/>
    <property type="match status" value="1"/>
</dbReference>
<name>A0A4Q7KRU7_9PSEU</name>
<dbReference type="InterPro" id="IPR041108">
    <property type="entry name" value="PP_kinase_C_1"/>
</dbReference>
<dbReference type="InterPro" id="IPR024953">
    <property type="entry name" value="PP_kinase_middle"/>
</dbReference>
<dbReference type="HAMAP" id="MF_00347">
    <property type="entry name" value="Polyphosphate_kinase"/>
    <property type="match status" value="1"/>
</dbReference>
<evidence type="ECO:0000259" key="11">
    <source>
        <dbReference type="Pfam" id="PF02503"/>
    </source>
</evidence>
<dbReference type="GO" id="GO:0008976">
    <property type="term" value="F:polyphosphate kinase activity"/>
    <property type="evidence" value="ECO:0007669"/>
    <property type="project" value="UniProtKB-UniRule"/>
</dbReference>
<evidence type="ECO:0000256" key="8">
    <source>
        <dbReference type="HAMAP-Rule" id="MF_00347"/>
    </source>
</evidence>
<keyword evidence="7 8" id="KW-0460">Magnesium</keyword>
<feature type="compositionally biased region" description="Polar residues" evidence="10">
    <location>
        <begin position="1"/>
        <end position="17"/>
    </location>
</feature>
<evidence type="ECO:0000256" key="9">
    <source>
        <dbReference type="RuleBase" id="RU003800"/>
    </source>
</evidence>
<evidence type="ECO:0000259" key="14">
    <source>
        <dbReference type="Pfam" id="PF17941"/>
    </source>
</evidence>
<feature type="binding site" evidence="8">
    <location>
        <position position="644"/>
    </location>
    <ligand>
        <name>ATP</name>
        <dbReference type="ChEBI" id="CHEBI:30616"/>
    </ligand>
</feature>
<feature type="binding site" evidence="8">
    <location>
        <position position="99"/>
    </location>
    <ligand>
        <name>ATP</name>
        <dbReference type="ChEBI" id="CHEBI:30616"/>
    </ligand>
</feature>
<dbReference type="NCBIfam" id="NF003922">
    <property type="entry name" value="PRK05443.2-3"/>
    <property type="match status" value="1"/>
</dbReference>
<evidence type="ECO:0000256" key="3">
    <source>
        <dbReference type="ARBA" id="ARBA00022723"/>
    </source>
</evidence>
<comment type="PTM">
    <text evidence="8 9">An intermediate of this reaction is the autophosphorylated ppk in which a phosphate is covalently linked to a histidine residue through a N-P bond.</text>
</comment>
<keyword evidence="3 8" id="KW-0479">Metal-binding</keyword>
<keyword evidence="1 8" id="KW-0597">Phosphoprotein</keyword>
<keyword evidence="6 8" id="KW-0067">ATP-binding</keyword>
<keyword evidence="4 8" id="KW-0547">Nucleotide-binding</keyword>
<dbReference type="NCBIfam" id="NF003917">
    <property type="entry name" value="PRK05443.1-1"/>
    <property type="match status" value="1"/>
</dbReference>
<dbReference type="Gene3D" id="1.20.58.310">
    <property type="entry name" value="Polyphosphate kinase N-terminal domain"/>
    <property type="match status" value="1"/>
</dbReference>
<evidence type="ECO:0000313" key="16">
    <source>
        <dbReference type="Proteomes" id="UP000294257"/>
    </source>
</evidence>
<dbReference type="CDD" id="cd09165">
    <property type="entry name" value="PLDc_PaPPK1_C1_like"/>
    <property type="match status" value="1"/>
</dbReference>
<evidence type="ECO:0000259" key="13">
    <source>
        <dbReference type="Pfam" id="PF13090"/>
    </source>
</evidence>
<dbReference type="Pfam" id="PF17941">
    <property type="entry name" value="PP_kinase_C_1"/>
    <property type="match status" value="1"/>
</dbReference>
<dbReference type="AlphaFoldDB" id="A0A4Q7KRU7"/>
<dbReference type="Pfam" id="PF13089">
    <property type="entry name" value="PP_kinase_N"/>
    <property type="match status" value="1"/>
</dbReference>
<keyword evidence="2 8" id="KW-0808">Transferase</keyword>
<dbReference type="NCBIfam" id="TIGR03705">
    <property type="entry name" value="poly_P_kin"/>
    <property type="match status" value="1"/>
</dbReference>
<evidence type="ECO:0000256" key="1">
    <source>
        <dbReference type="ARBA" id="ARBA00022553"/>
    </source>
</evidence>
<evidence type="ECO:0000256" key="5">
    <source>
        <dbReference type="ARBA" id="ARBA00022777"/>
    </source>
</evidence>
<dbReference type="GO" id="GO:0005524">
    <property type="term" value="F:ATP binding"/>
    <property type="evidence" value="ECO:0007669"/>
    <property type="project" value="UniProtKB-KW"/>
</dbReference>
<protein>
    <recommendedName>
        <fullName evidence="8 9">Polyphosphate kinase</fullName>
        <ecNumber evidence="8 9">2.7.4.1</ecNumber>
    </recommendedName>
    <alternativeName>
        <fullName evidence="8">ATP-polyphosphate phosphotransferase</fullName>
    </alternativeName>
    <alternativeName>
        <fullName evidence="8">Polyphosphoric acid kinase</fullName>
    </alternativeName>
</protein>
<dbReference type="Pfam" id="PF02503">
    <property type="entry name" value="PP_kinase"/>
    <property type="match status" value="1"/>
</dbReference>
<comment type="function">
    <text evidence="8 9">Catalyzes the reversible transfer of the terminal phosphate of ATP to form a long-chain polyphosphate (polyP).</text>
</comment>
<dbReference type="GO" id="GO:0006799">
    <property type="term" value="P:polyphosphate biosynthetic process"/>
    <property type="evidence" value="ECO:0007669"/>
    <property type="project" value="UniProtKB-UniRule"/>
</dbReference>
<keyword evidence="5 8" id="KW-0418">Kinase</keyword>
<comment type="catalytic activity">
    <reaction evidence="8 9">
        <text>[phosphate](n) + ATP = [phosphate](n+1) + ADP</text>
        <dbReference type="Rhea" id="RHEA:19573"/>
        <dbReference type="Rhea" id="RHEA-COMP:9859"/>
        <dbReference type="Rhea" id="RHEA-COMP:14280"/>
        <dbReference type="ChEBI" id="CHEBI:16838"/>
        <dbReference type="ChEBI" id="CHEBI:30616"/>
        <dbReference type="ChEBI" id="CHEBI:456216"/>
        <dbReference type="EC" id="2.7.4.1"/>
    </reaction>
</comment>
<sequence>MPVGTTNNNDGRQTSVGTAEPAAAAPASPPPADVPPEQRGVPSAPPAVTPVAATDLPDDRYLNRELSWLDFNARVLALAEDASQPLLERAKFLAIFASNLDEFYMVRVAGLKRRDETGLSVRSADGLTPREQLAYISKRNQELVEQHAAAFHERIRPELAKHGITIVSWSDLQDNEKLRLSNYFSDQVFPVLTPLAVDPAHPFPYISGLSLNLAVTVRDPEGGTERFARVKVPNNVPRLVSVNGADDTVFLPLEELIAAHLGELFTGMEVTEVHAFRVTRNADFEVEEDRDEDLLQALERELAQRRFGPPVRLEVAADTSEHMLELLLRELEVDPHDVVNVHGLLDLSCLWQLYGVDRKELKDSPLVPATHPAFGERETPKSVFAALREGDVLVHHPYDSFSTSVQRFIEQAAIDPKVLAIKQTLYRTSGDSPIVDALIDAAEAGKQVVALVEIKARFDEQANIKWARALEKAGVHVVYGLVGLKTHCKTALVVRQEGSNIRRYCHIGTGNYNPKTARLYEDIGLLTAEPAIGADLTDLFNVLTGYARQDTYRSLLVAPYGVRRGIVERIQDEIEHARLGRQAGVRIKVNSLVDEQVIDALYRASQAGVPVDIVVRGICALKPGIAGLSDNITVRSILGRFLEHSRVFHFAGCGEHWIGSADMMHRNLDRRVEVQVRVTDPALTAQLDTMFDSALDPTTRCWVLGANGEWEASPARGSTVRDHQAELLAKHRAQG</sequence>
<dbReference type="EC" id="2.7.4.1" evidence="8 9"/>
<evidence type="ECO:0000259" key="12">
    <source>
        <dbReference type="Pfam" id="PF13089"/>
    </source>
</evidence>
<feature type="domain" description="Polyphosphate kinase N-terminal" evidence="12">
    <location>
        <begin position="61"/>
        <end position="167"/>
    </location>
</feature>
<dbReference type="InterPro" id="IPR025200">
    <property type="entry name" value="PPK_C_dom2"/>
</dbReference>
<accession>A0A4Q7KRU7</accession>
<dbReference type="PANTHER" id="PTHR30218:SF0">
    <property type="entry name" value="POLYPHOSPHATE KINASE"/>
    <property type="match status" value="1"/>
</dbReference>
<dbReference type="InterPro" id="IPR003414">
    <property type="entry name" value="PP_kinase"/>
</dbReference>
<evidence type="ECO:0000256" key="7">
    <source>
        <dbReference type="ARBA" id="ARBA00022842"/>
    </source>
</evidence>
<dbReference type="PIRSF" id="PIRSF015589">
    <property type="entry name" value="PP_kinase"/>
    <property type="match status" value="1"/>
</dbReference>
<comment type="cofactor">
    <cofactor evidence="8">
        <name>Mg(2+)</name>
        <dbReference type="ChEBI" id="CHEBI:18420"/>
    </cofactor>
</comment>
<feature type="domain" description="Polyphosphate kinase C-terminal" evidence="14">
    <location>
        <begin position="382"/>
        <end position="548"/>
    </location>
</feature>
<dbReference type="GO" id="GO:0009358">
    <property type="term" value="C:polyphosphate kinase complex"/>
    <property type="evidence" value="ECO:0007669"/>
    <property type="project" value="InterPro"/>
</dbReference>
<keyword evidence="16" id="KW-1185">Reference proteome</keyword>
<comment type="caution">
    <text evidence="15">The sequence shown here is derived from an EMBL/GenBank/DDBJ whole genome shotgun (WGS) entry which is preliminary data.</text>
</comment>
<feature type="active site" description="Phosphohistidine intermediate" evidence="8">
    <location>
        <position position="487"/>
    </location>
</feature>
<dbReference type="FunFam" id="3.30.870.10:FF:000001">
    <property type="entry name" value="Polyphosphate kinase"/>
    <property type="match status" value="1"/>
</dbReference>
<dbReference type="Proteomes" id="UP000294257">
    <property type="component" value="Unassembled WGS sequence"/>
</dbReference>
<gene>
    <name evidence="8" type="primary">ppk</name>
    <name evidence="15" type="ORF">EV193_104481</name>
</gene>
<feature type="region of interest" description="Disordered" evidence="10">
    <location>
        <begin position="1"/>
        <end position="53"/>
    </location>
</feature>
<dbReference type="SUPFAM" id="SSF140356">
    <property type="entry name" value="PPK N-terminal domain-like"/>
    <property type="match status" value="1"/>
</dbReference>
<dbReference type="Gene3D" id="3.30.870.10">
    <property type="entry name" value="Endonuclease Chain A"/>
    <property type="match status" value="2"/>
</dbReference>
<dbReference type="NCBIfam" id="NF003921">
    <property type="entry name" value="PRK05443.2-2"/>
    <property type="match status" value="1"/>
</dbReference>
<dbReference type="SUPFAM" id="SSF143724">
    <property type="entry name" value="PHP14-like"/>
    <property type="match status" value="1"/>
</dbReference>
<dbReference type="InterPro" id="IPR036830">
    <property type="entry name" value="PP_kinase_middle_dom_sf"/>
</dbReference>
<reference evidence="15 16" key="1">
    <citation type="submission" date="2019-02" db="EMBL/GenBank/DDBJ databases">
        <title>Genomic Encyclopedia of Type Strains, Phase IV (KMG-IV): sequencing the most valuable type-strain genomes for metagenomic binning, comparative biology and taxonomic classification.</title>
        <authorList>
            <person name="Goeker M."/>
        </authorList>
    </citation>
    <scope>NUCLEOTIDE SEQUENCE [LARGE SCALE GENOMIC DNA]</scope>
    <source>
        <strain evidence="15 16">DSM 101727</strain>
    </source>
</reference>
<dbReference type="Gene3D" id="3.30.1840.10">
    <property type="entry name" value="Polyphosphate kinase middle domain"/>
    <property type="match status" value="1"/>
</dbReference>
<dbReference type="EMBL" id="SGWQ01000004">
    <property type="protein sequence ID" value="RZS39264.1"/>
    <property type="molecule type" value="Genomic_DNA"/>
</dbReference>
<dbReference type="Pfam" id="PF13090">
    <property type="entry name" value="PP_kinase_C"/>
    <property type="match status" value="1"/>
</dbReference>
<dbReference type="PANTHER" id="PTHR30218">
    <property type="entry name" value="POLYPHOSPHATE KINASE"/>
    <property type="match status" value="1"/>
</dbReference>
<evidence type="ECO:0000256" key="4">
    <source>
        <dbReference type="ARBA" id="ARBA00022741"/>
    </source>
</evidence>
<feature type="binding site" evidence="8">
    <location>
        <position position="616"/>
    </location>
    <ligand>
        <name>ATP</name>
        <dbReference type="ChEBI" id="CHEBI:30616"/>
    </ligand>
</feature>
<dbReference type="InterPro" id="IPR036832">
    <property type="entry name" value="PPK_N_dom_sf"/>
</dbReference>
<dbReference type="SUPFAM" id="SSF56024">
    <property type="entry name" value="Phospholipase D/nuclease"/>
    <property type="match status" value="2"/>
</dbReference>
<evidence type="ECO:0000256" key="2">
    <source>
        <dbReference type="ARBA" id="ARBA00022679"/>
    </source>
</evidence>
<comment type="similarity">
    <text evidence="8 9">Belongs to the polyphosphate kinase 1 (PPK1) family.</text>
</comment>
<feature type="binding site" evidence="8">
    <location>
        <position position="520"/>
    </location>
    <ligand>
        <name>ATP</name>
        <dbReference type="ChEBI" id="CHEBI:30616"/>
    </ligand>
</feature>
<feature type="domain" description="Polyphosphate kinase middle" evidence="11">
    <location>
        <begin position="176"/>
        <end position="353"/>
    </location>
</feature>
<dbReference type="InterPro" id="IPR025198">
    <property type="entry name" value="PPK_N_dom"/>
</dbReference>
<feature type="binding site" evidence="8">
    <location>
        <position position="427"/>
    </location>
    <ligand>
        <name>Mg(2+)</name>
        <dbReference type="ChEBI" id="CHEBI:18420"/>
    </ligand>
</feature>
<organism evidence="15 16">
    <name type="scientific">Herbihabitans rhizosphaerae</name>
    <dbReference type="NCBI Taxonomy" id="1872711"/>
    <lineage>
        <taxon>Bacteria</taxon>
        <taxon>Bacillati</taxon>
        <taxon>Actinomycetota</taxon>
        <taxon>Actinomycetes</taxon>
        <taxon>Pseudonocardiales</taxon>
        <taxon>Pseudonocardiaceae</taxon>
        <taxon>Herbihabitans</taxon>
    </lineage>
</organism>
<feature type="binding site" evidence="8">
    <location>
        <position position="457"/>
    </location>
    <ligand>
        <name>Mg(2+)</name>
        <dbReference type="ChEBI" id="CHEBI:18420"/>
    </ligand>
</feature>
<dbReference type="NCBIfam" id="NF003918">
    <property type="entry name" value="PRK05443.1-2"/>
    <property type="match status" value="1"/>
</dbReference>
<dbReference type="GO" id="GO:0046872">
    <property type="term" value="F:metal ion binding"/>
    <property type="evidence" value="ECO:0007669"/>
    <property type="project" value="UniProtKB-KW"/>
</dbReference>